<evidence type="ECO:0000313" key="2">
    <source>
        <dbReference type="EMBL" id="MDT0492685.1"/>
    </source>
</evidence>
<proteinExistence type="predicted"/>
<keyword evidence="3" id="KW-1185">Reference proteome</keyword>
<gene>
    <name evidence="2" type="ORF">RM717_19460</name>
</gene>
<dbReference type="Proteomes" id="UP001180556">
    <property type="component" value="Unassembled WGS sequence"/>
</dbReference>
<feature type="region of interest" description="Disordered" evidence="1">
    <location>
        <begin position="26"/>
        <end position="59"/>
    </location>
</feature>
<sequence>MSTDAQKKPDPNPVLEDLIWLQETREDRLAKARSEHQGSRPERPFPGRTAAGPDHRPST</sequence>
<reference evidence="3" key="1">
    <citation type="submission" date="2023-07" db="EMBL/GenBank/DDBJ databases">
        <title>30 novel species of actinomycetes from the DSMZ collection.</title>
        <authorList>
            <person name="Nouioui I."/>
        </authorList>
    </citation>
    <scope>NUCLEOTIDE SEQUENCE [LARGE SCALE GENOMIC DNA]</scope>
    <source>
        <strain evidence="3">DSM 40932</strain>
    </source>
</reference>
<name>A0ABU2W583_9ACTN</name>
<dbReference type="EMBL" id="JAVRFG010000024">
    <property type="protein sequence ID" value="MDT0492685.1"/>
    <property type="molecule type" value="Genomic_DNA"/>
</dbReference>
<feature type="compositionally biased region" description="Basic and acidic residues" evidence="1">
    <location>
        <begin position="26"/>
        <end position="45"/>
    </location>
</feature>
<accession>A0ABU2W583</accession>
<dbReference type="RefSeq" id="WP_311602210.1">
    <property type="nucleotide sequence ID" value="NZ_JAVRFG010000024.1"/>
</dbReference>
<comment type="caution">
    <text evidence="2">The sequence shown here is derived from an EMBL/GenBank/DDBJ whole genome shotgun (WGS) entry which is preliminary data.</text>
</comment>
<protein>
    <submittedName>
        <fullName evidence="2">Uncharacterized protein</fullName>
    </submittedName>
</protein>
<organism evidence="2 3">
    <name type="scientific">Streptomyces stephensoniae</name>
    <dbReference type="NCBI Taxonomy" id="3375367"/>
    <lineage>
        <taxon>Bacteria</taxon>
        <taxon>Bacillati</taxon>
        <taxon>Actinomycetota</taxon>
        <taxon>Actinomycetes</taxon>
        <taxon>Kitasatosporales</taxon>
        <taxon>Streptomycetaceae</taxon>
        <taxon>Streptomyces</taxon>
    </lineage>
</organism>
<evidence type="ECO:0000256" key="1">
    <source>
        <dbReference type="SAM" id="MobiDB-lite"/>
    </source>
</evidence>
<evidence type="ECO:0000313" key="3">
    <source>
        <dbReference type="Proteomes" id="UP001180556"/>
    </source>
</evidence>